<keyword evidence="2" id="KW-1185">Reference proteome</keyword>
<gene>
    <name evidence="1" type="ORF">D1B31_02045</name>
</gene>
<evidence type="ECO:0000313" key="2">
    <source>
        <dbReference type="Proteomes" id="UP000284416"/>
    </source>
</evidence>
<dbReference type="EMBL" id="QWEG01000001">
    <property type="protein sequence ID" value="RHW43464.1"/>
    <property type="molecule type" value="Genomic_DNA"/>
</dbReference>
<dbReference type="AlphaFoldDB" id="A0A417Z0D6"/>
<dbReference type="Proteomes" id="UP000284416">
    <property type="component" value="Unassembled WGS sequence"/>
</dbReference>
<dbReference type="RefSeq" id="WP_118919072.1">
    <property type="nucleotide sequence ID" value="NZ_QWEG01000001.1"/>
</dbReference>
<organism evidence="1 2">
    <name type="scientific">Neobacillus notoginsengisoli</name>
    <dbReference type="NCBI Taxonomy" id="1578198"/>
    <lineage>
        <taxon>Bacteria</taxon>
        <taxon>Bacillati</taxon>
        <taxon>Bacillota</taxon>
        <taxon>Bacilli</taxon>
        <taxon>Bacillales</taxon>
        <taxon>Bacillaceae</taxon>
        <taxon>Neobacillus</taxon>
    </lineage>
</organism>
<sequence>MSTTIPTSNGQNISNAVNVLRETYKNLNLLFSELDRIGEKEGFISITPRFLRWKSDSDYDGWLTTNFIKLYQVEKDPNLKHLPNLKDGFIYGIEVELEGEEDYPTISLTRYQFDYSQWQKTPAISDHWVFSDPFRVKKFFNISNDNGIWTSKPLEKGRGRYWGIQCAVSMDIPLLAITSPEDISTNIFQKLENLPLVSV</sequence>
<protein>
    <submittedName>
        <fullName evidence="1">Uncharacterized protein</fullName>
    </submittedName>
</protein>
<name>A0A417Z0D6_9BACI</name>
<accession>A0A417Z0D6</accession>
<evidence type="ECO:0000313" key="1">
    <source>
        <dbReference type="EMBL" id="RHW43464.1"/>
    </source>
</evidence>
<proteinExistence type="predicted"/>
<comment type="caution">
    <text evidence="1">The sequence shown here is derived from an EMBL/GenBank/DDBJ whole genome shotgun (WGS) entry which is preliminary data.</text>
</comment>
<dbReference type="OrthoDB" id="1907638at2"/>
<reference evidence="1 2" key="1">
    <citation type="journal article" date="2017" name="Int. J. Syst. Evol. Microbiol.">
        <title>Bacillus notoginsengisoli sp. nov., a novel bacterium isolated from the rhizosphere of Panax notoginseng.</title>
        <authorList>
            <person name="Zhang M.Y."/>
            <person name="Cheng J."/>
            <person name="Cai Y."/>
            <person name="Zhang T.Y."/>
            <person name="Wu Y.Y."/>
            <person name="Manikprabhu D."/>
            <person name="Li W.J."/>
            <person name="Zhang Y.X."/>
        </authorList>
    </citation>
    <scope>NUCLEOTIDE SEQUENCE [LARGE SCALE GENOMIC DNA]</scope>
    <source>
        <strain evidence="1 2">JCM 30743</strain>
    </source>
</reference>